<dbReference type="Proteomes" id="UP001329151">
    <property type="component" value="Chromosome"/>
</dbReference>
<name>A0AA86J9E8_9BURK</name>
<dbReference type="EMBL" id="AP028947">
    <property type="protein sequence ID" value="BET27620.1"/>
    <property type="molecule type" value="Genomic_DNA"/>
</dbReference>
<dbReference type="AlphaFoldDB" id="A0AA86J9E8"/>
<evidence type="ECO:0000313" key="1">
    <source>
        <dbReference type="EMBL" id="BET27620.1"/>
    </source>
</evidence>
<organism evidence="1 2">
    <name type="scientific">Limnobacter thiooxidans</name>
    <dbReference type="NCBI Taxonomy" id="131080"/>
    <lineage>
        <taxon>Bacteria</taxon>
        <taxon>Pseudomonadati</taxon>
        <taxon>Pseudomonadota</taxon>
        <taxon>Betaproteobacteria</taxon>
        <taxon>Burkholderiales</taxon>
        <taxon>Burkholderiaceae</taxon>
        <taxon>Limnobacter</taxon>
    </lineage>
</organism>
<keyword evidence="2" id="KW-1185">Reference proteome</keyword>
<protein>
    <submittedName>
        <fullName evidence="1">Uncharacterized protein</fullName>
    </submittedName>
</protein>
<gene>
    <name evidence="1" type="ORF">RGQ30_31210</name>
</gene>
<accession>A0AA86J9E8</accession>
<sequence>MNSKGPFGLFMGMKIEDFTQSLEELAPFKFMLKNPPRPHPAFNNYLVQVTPKAGLSWIKAIGPGIKTNDYGFALADAFKEMEAKLTKTYSRCRQNDFLLPDSIWNEPKDWMTALEKKERVLASIWDREAQSMLPEAIESIYLLAHAEETDSGYLTLEYHLKNHEESEAEISEVIDDVL</sequence>
<reference evidence="1 2" key="1">
    <citation type="submission" date="2023-10" db="EMBL/GenBank/DDBJ databases">
        <title>Complete Genome Sequence of Limnobacter thiooxidans CS-K2T, Isolated from freshwater lake sediments in Bavaria, Germany.</title>
        <authorList>
            <person name="Naruki M."/>
            <person name="Watanabe A."/>
            <person name="Warashina T."/>
            <person name="Morita T."/>
            <person name="Arakawa K."/>
        </authorList>
    </citation>
    <scope>NUCLEOTIDE SEQUENCE [LARGE SCALE GENOMIC DNA]</scope>
    <source>
        <strain evidence="1 2">CS-K2</strain>
    </source>
</reference>
<proteinExistence type="predicted"/>
<evidence type="ECO:0000313" key="2">
    <source>
        <dbReference type="Proteomes" id="UP001329151"/>
    </source>
</evidence>
<dbReference type="KEGG" id="lto:RGQ30_31210"/>
<dbReference type="RefSeq" id="WP_130557317.1">
    <property type="nucleotide sequence ID" value="NZ_AP028947.1"/>
</dbReference>